<comment type="catalytic activity">
    <reaction evidence="3">
        <text>21-O-acetyl-isomeliandiol + A = (21S)-21-acetoxyl-apo-melianone + AH2</text>
        <dbReference type="Rhea" id="RHEA:80307"/>
        <dbReference type="ChEBI" id="CHEBI:13193"/>
        <dbReference type="ChEBI" id="CHEBI:17499"/>
        <dbReference type="ChEBI" id="CHEBI:231455"/>
        <dbReference type="ChEBI" id="CHEBI:231456"/>
    </reaction>
    <physiologicalReaction direction="left-to-right" evidence="3">
        <dbReference type="Rhea" id="RHEA:80308"/>
    </physiologicalReaction>
</comment>
<comment type="similarity">
    <text evidence="1">Belongs to the short-chain dehydrogenases/reductases (SDR) family.</text>
</comment>
<keyword evidence="8" id="KW-1185">Reference proteome</keyword>
<protein>
    <recommendedName>
        <fullName evidence="4">(21S)-21-acetoxyl-apo-melianone synthase SDR</fullName>
    </recommendedName>
    <alternativeName>
        <fullName evidence="5">Short chain dehydrogenase-reductase</fullName>
    </alternativeName>
</protein>
<proteinExistence type="inferred from homology"/>
<dbReference type="FunFam" id="3.40.50.720:FF:000084">
    <property type="entry name" value="Short-chain dehydrogenase reductase"/>
    <property type="match status" value="1"/>
</dbReference>
<dbReference type="Proteomes" id="UP000236630">
    <property type="component" value="Unassembled WGS sequence"/>
</dbReference>
<dbReference type="InterPro" id="IPR036291">
    <property type="entry name" value="NAD(P)-bd_dom_sf"/>
</dbReference>
<evidence type="ECO:0000256" key="2">
    <source>
        <dbReference type="ARBA" id="ARBA00023002"/>
    </source>
</evidence>
<evidence type="ECO:0000256" key="1">
    <source>
        <dbReference type="ARBA" id="ARBA00006484"/>
    </source>
</evidence>
<organism evidence="7 8">
    <name type="scientific">Citrus unshiu</name>
    <name type="common">Satsuma mandarin</name>
    <name type="synonym">Citrus nobilis var. unshiu</name>
    <dbReference type="NCBI Taxonomy" id="55188"/>
    <lineage>
        <taxon>Eukaryota</taxon>
        <taxon>Viridiplantae</taxon>
        <taxon>Streptophyta</taxon>
        <taxon>Embryophyta</taxon>
        <taxon>Tracheophyta</taxon>
        <taxon>Spermatophyta</taxon>
        <taxon>Magnoliopsida</taxon>
        <taxon>eudicotyledons</taxon>
        <taxon>Gunneridae</taxon>
        <taxon>Pentapetalae</taxon>
        <taxon>rosids</taxon>
        <taxon>malvids</taxon>
        <taxon>Sapindales</taxon>
        <taxon>Rutaceae</taxon>
        <taxon>Aurantioideae</taxon>
        <taxon>Citrus</taxon>
    </lineage>
</organism>
<comment type="caution">
    <text evidence="7">The sequence shown here is derived from an EMBL/GenBank/DDBJ whole genome shotgun (WGS) entry which is preliminary data.</text>
</comment>
<feature type="compositionally biased region" description="Polar residues" evidence="6">
    <location>
        <begin position="53"/>
        <end position="65"/>
    </location>
</feature>
<dbReference type="InterPro" id="IPR020904">
    <property type="entry name" value="Sc_DH/Rdtase_CS"/>
</dbReference>
<evidence type="ECO:0000313" key="8">
    <source>
        <dbReference type="Proteomes" id="UP000236630"/>
    </source>
</evidence>
<dbReference type="EMBL" id="BDQV01003164">
    <property type="protein sequence ID" value="GAY33946.1"/>
    <property type="molecule type" value="Genomic_DNA"/>
</dbReference>
<evidence type="ECO:0000256" key="5">
    <source>
        <dbReference type="ARBA" id="ARBA00079187"/>
    </source>
</evidence>
<dbReference type="PANTHER" id="PTHR48107:SF16">
    <property type="entry name" value="NADPH-DEPENDENT ALDEHYDE REDUCTASE 1, CHLOROPLASTIC"/>
    <property type="match status" value="1"/>
</dbReference>
<dbReference type="PRINTS" id="PR00080">
    <property type="entry name" value="SDRFAMILY"/>
</dbReference>
<dbReference type="Pfam" id="PF13561">
    <property type="entry name" value="adh_short_C2"/>
    <property type="match status" value="1"/>
</dbReference>
<evidence type="ECO:0000256" key="3">
    <source>
        <dbReference type="ARBA" id="ARBA00052082"/>
    </source>
</evidence>
<evidence type="ECO:0000256" key="6">
    <source>
        <dbReference type="SAM" id="MobiDB-lite"/>
    </source>
</evidence>
<dbReference type="AlphaFoldDB" id="A0A2H5N130"/>
<gene>
    <name evidence="7" type="ORF">CUMW_282280</name>
</gene>
<dbReference type="GO" id="GO:0016614">
    <property type="term" value="F:oxidoreductase activity, acting on CH-OH group of donors"/>
    <property type="evidence" value="ECO:0007669"/>
    <property type="project" value="UniProtKB-ARBA"/>
</dbReference>
<keyword evidence="2" id="KW-0560">Oxidoreductase</keyword>
<dbReference type="SUPFAM" id="SSF51735">
    <property type="entry name" value="NAD(P)-binding Rossmann-fold domains"/>
    <property type="match status" value="1"/>
</dbReference>
<dbReference type="CDD" id="cd05355">
    <property type="entry name" value="SDR_c1"/>
    <property type="match status" value="1"/>
</dbReference>
<evidence type="ECO:0000256" key="4">
    <source>
        <dbReference type="ARBA" id="ARBA00071958"/>
    </source>
</evidence>
<dbReference type="Gene3D" id="3.40.50.720">
    <property type="entry name" value="NAD(P)-binding Rossmann-like Domain"/>
    <property type="match status" value="1"/>
</dbReference>
<dbReference type="PRINTS" id="PR00081">
    <property type="entry name" value="GDHRDH"/>
</dbReference>
<dbReference type="STRING" id="55188.A0A2H5N130"/>
<feature type="region of interest" description="Disordered" evidence="6">
    <location>
        <begin position="53"/>
        <end position="74"/>
    </location>
</feature>
<sequence length="359" mass="39826">MFSRLCSSTKVLASRASSWYIDETHQRYHRIFRIPATLVESRRPTRVIMRNMASGNQQFPPQKQEAQPGKEHVMEPTPQFTSHDYKPSNKLRGKVALVTGGDSGIGRAVAHCYALEGATVAFTYVKSQEEKDAQETFEILREAKTSDAKDPMAISADLGFDENCKRVVDEVVNAYGKIDILVNNAAVQYKAGSVEEFDEERLERVFRTNIFSHFFMTRFIVIHRHALRHMKEGSAIINTTSVVAYKGNPKLLDYAATKGAIVAFTRGLALQLVERGIRVNGVAPGPIWTPLIPSSFSEEESAQFGSEVPMKRAGQPIEVAPCYVFLACNHCSSYITGQVLHPNGGVIVNSSRPLVVDGF</sequence>
<dbReference type="InterPro" id="IPR002347">
    <property type="entry name" value="SDR_fam"/>
</dbReference>
<name>A0A2H5N130_CITUN</name>
<dbReference type="PANTHER" id="PTHR48107">
    <property type="entry name" value="NADPH-DEPENDENT ALDEHYDE REDUCTASE-LIKE PROTEIN, CHLOROPLASTIC-RELATED"/>
    <property type="match status" value="1"/>
</dbReference>
<dbReference type="PROSITE" id="PS00061">
    <property type="entry name" value="ADH_SHORT"/>
    <property type="match status" value="1"/>
</dbReference>
<evidence type="ECO:0000313" key="7">
    <source>
        <dbReference type="EMBL" id="GAY33946.1"/>
    </source>
</evidence>
<accession>A0A2H5N130</accession>
<reference evidence="7 8" key="1">
    <citation type="journal article" date="2017" name="Front. Genet.">
        <title>Draft sequencing of the heterozygous diploid genome of Satsuma (Citrus unshiu Marc.) using a hybrid assembly approach.</title>
        <authorList>
            <person name="Shimizu T."/>
            <person name="Tanizawa Y."/>
            <person name="Mochizuki T."/>
            <person name="Nagasaki H."/>
            <person name="Yoshioka T."/>
            <person name="Toyoda A."/>
            <person name="Fujiyama A."/>
            <person name="Kaminuma E."/>
            <person name="Nakamura Y."/>
        </authorList>
    </citation>
    <scope>NUCLEOTIDE SEQUENCE [LARGE SCALE GENOMIC DNA]</scope>
    <source>
        <strain evidence="8">cv. Miyagawa wase</strain>
    </source>
</reference>